<proteinExistence type="predicted"/>
<evidence type="ECO:0000313" key="2">
    <source>
        <dbReference type="WBParaSite" id="nRc.2.0.1.t21267-RA"/>
    </source>
</evidence>
<sequence>MLKCSLGGIVAVPPLAIVGPFECSRAHIVTPSCHLHDLPGWDVWTQPLCLDSPNEKPLQEKRMQV</sequence>
<dbReference type="AlphaFoldDB" id="A0A915J469"/>
<protein>
    <submittedName>
        <fullName evidence="2">Secreted protein</fullName>
    </submittedName>
</protein>
<name>A0A915J469_ROMCU</name>
<dbReference type="Proteomes" id="UP000887565">
    <property type="component" value="Unplaced"/>
</dbReference>
<reference evidence="2" key="1">
    <citation type="submission" date="2022-11" db="UniProtKB">
        <authorList>
            <consortium name="WormBaseParasite"/>
        </authorList>
    </citation>
    <scope>IDENTIFICATION</scope>
</reference>
<organism evidence="1 2">
    <name type="scientific">Romanomermis culicivorax</name>
    <name type="common">Nematode worm</name>
    <dbReference type="NCBI Taxonomy" id="13658"/>
    <lineage>
        <taxon>Eukaryota</taxon>
        <taxon>Metazoa</taxon>
        <taxon>Ecdysozoa</taxon>
        <taxon>Nematoda</taxon>
        <taxon>Enoplea</taxon>
        <taxon>Dorylaimia</taxon>
        <taxon>Mermithida</taxon>
        <taxon>Mermithoidea</taxon>
        <taxon>Mermithidae</taxon>
        <taxon>Romanomermis</taxon>
    </lineage>
</organism>
<evidence type="ECO:0000313" key="1">
    <source>
        <dbReference type="Proteomes" id="UP000887565"/>
    </source>
</evidence>
<accession>A0A915J469</accession>
<dbReference type="WBParaSite" id="nRc.2.0.1.t21267-RA">
    <property type="protein sequence ID" value="nRc.2.0.1.t21267-RA"/>
    <property type="gene ID" value="nRc.2.0.1.g21267"/>
</dbReference>
<keyword evidence="1" id="KW-1185">Reference proteome</keyword>